<gene>
    <name evidence="2" type="ORF">PGT21_026294</name>
    <name evidence="3" type="ORF">PGTUg99_013370</name>
</gene>
<dbReference type="Proteomes" id="UP000324748">
    <property type="component" value="Unassembled WGS sequence"/>
</dbReference>
<dbReference type="AlphaFoldDB" id="A0A5B0QZ64"/>
<protein>
    <submittedName>
        <fullName evidence="3">Uncharacterized protein</fullName>
    </submittedName>
</protein>
<evidence type="ECO:0000313" key="2">
    <source>
        <dbReference type="EMBL" id="KAA1076996.1"/>
    </source>
</evidence>
<name>A0A5B0QZ64_PUCGR</name>
<feature type="compositionally biased region" description="Low complexity" evidence="1">
    <location>
        <begin position="181"/>
        <end position="190"/>
    </location>
</feature>
<reference evidence="4 5" key="1">
    <citation type="submission" date="2019-05" db="EMBL/GenBank/DDBJ databases">
        <title>Emergence of the Ug99 lineage of the wheat stem rust pathogen through somatic hybridization.</title>
        <authorList>
            <person name="Li F."/>
            <person name="Upadhyaya N.M."/>
            <person name="Sperschneider J."/>
            <person name="Matny O."/>
            <person name="Nguyen-Phuc H."/>
            <person name="Mago R."/>
            <person name="Raley C."/>
            <person name="Miller M.E."/>
            <person name="Silverstein K.A.T."/>
            <person name="Henningsen E."/>
            <person name="Hirsch C.D."/>
            <person name="Visser B."/>
            <person name="Pretorius Z.A."/>
            <person name="Steffenson B.J."/>
            <person name="Schwessinger B."/>
            <person name="Dodds P.N."/>
            <person name="Figueroa M."/>
        </authorList>
    </citation>
    <scope>NUCLEOTIDE SEQUENCE [LARGE SCALE GENOMIC DNA]</scope>
    <source>
        <strain evidence="2">21-0</strain>
        <strain evidence="3 5">Ug99</strain>
    </source>
</reference>
<feature type="region of interest" description="Disordered" evidence="1">
    <location>
        <begin position="134"/>
        <end position="192"/>
    </location>
</feature>
<dbReference type="EMBL" id="VSWC01000145">
    <property type="protein sequence ID" value="KAA1076996.1"/>
    <property type="molecule type" value="Genomic_DNA"/>
</dbReference>
<evidence type="ECO:0000313" key="5">
    <source>
        <dbReference type="Proteomes" id="UP000325313"/>
    </source>
</evidence>
<organism evidence="3 5">
    <name type="scientific">Puccinia graminis f. sp. tritici</name>
    <dbReference type="NCBI Taxonomy" id="56615"/>
    <lineage>
        <taxon>Eukaryota</taxon>
        <taxon>Fungi</taxon>
        <taxon>Dikarya</taxon>
        <taxon>Basidiomycota</taxon>
        <taxon>Pucciniomycotina</taxon>
        <taxon>Pucciniomycetes</taxon>
        <taxon>Pucciniales</taxon>
        <taxon>Pucciniaceae</taxon>
        <taxon>Puccinia</taxon>
    </lineage>
</organism>
<evidence type="ECO:0000313" key="3">
    <source>
        <dbReference type="EMBL" id="KAA1118596.1"/>
    </source>
</evidence>
<dbReference type="EMBL" id="VDEP01000247">
    <property type="protein sequence ID" value="KAA1118596.1"/>
    <property type="molecule type" value="Genomic_DNA"/>
</dbReference>
<dbReference type="Proteomes" id="UP000325313">
    <property type="component" value="Unassembled WGS sequence"/>
</dbReference>
<feature type="compositionally biased region" description="Low complexity" evidence="1">
    <location>
        <begin position="48"/>
        <end position="64"/>
    </location>
</feature>
<evidence type="ECO:0000256" key="1">
    <source>
        <dbReference type="SAM" id="MobiDB-lite"/>
    </source>
</evidence>
<accession>A0A5B0QZ64</accession>
<sequence length="316" mass="33832">MISDYNFTGQLPIPSCCEWPIKPLLRPSSSMRELHHTAQVSIPPSIGRSLSPKPLSSPKQRSPPHAIGTSTTLDLAFWGRDLKHLELTDLDSGCVRPSRTLHLGSYGVASPSGHTPKFGQKKAKRAGLIPKPAWPIPKRVWHHPNPRLAHAKVGGGRDKASLGRNQARVPRPPACRPPRRPSSAESGSSAGLVHRLPIGPGLEIGLAGLGYVPSPAPRPSCPIKPSGHNLNPWWHSATRDLRLCPDGLARPYVMTGWFGKSISHGKMSPSSECFVLARLEGKADSKSQASSSVLFNSAASSMLLAVDISSSSTDAD</sequence>
<evidence type="ECO:0000313" key="4">
    <source>
        <dbReference type="Proteomes" id="UP000324748"/>
    </source>
</evidence>
<keyword evidence="4" id="KW-1185">Reference proteome</keyword>
<feature type="region of interest" description="Disordered" evidence="1">
    <location>
        <begin position="39"/>
        <end position="68"/>
    </location>
</feature>
<proteinExistence type="predicted"/>
<comment type="caution">
    <text evidence="3">The sequence shown here is derived from an EMBL/GenBank/DDBJ whole genome shotgun (WGS) entry which is preliminary data.</text>
</comment>